<comment type="caution">
    <text evidence="1">The sequence shown here is derived from an EMBL/GenBank/DDBJ whole genome shotgun (WGS) entry which is preliminary data.</text>
</comment>
<evidence type="ECO:0000313" key="1">
    <source>
        <dbReference type="EMBL" id="GAH40421.1"/>
    </source>
</evidence>
<name>X1F465_9ZZZZ</name>
<proteinExistence type="predicted"/>
<dbReference type="EMBL" id="BARU01015117">
    <property type="protein sequence ID" value="GAH40421.1"/>
    <property type="molecule type" value="Genomic_DNA"/>
</dbReference>
<accession>X1F465</accession>
<sequence>YSNQEELIRKLGPGKQYLISGKHEGKKIRIGNFNSYLSEVKLPVRSKREPRPLI</sequence>
<reference evidence="1" key="1">
    <citation type="journal article" date="2014" name="Front. Microbiol.">
        <title>High frequency of phylogenetically diverse reductive dehalogenase-homologous genes in deep subseafloor sedimentary metagenomes.</title>
        <authorList>
            <person name="Kawai M."/>
            <person name="Futagami T."/>
            <person name="Toyoda A."/>
            <person name="Takaki Y."/>
            <person name="Nishi S."/>
            <person name="Hori S."/>
            <person name="Arai W."/>
            <person name="Tsubouchi T."/>
            <person name="Morono Y."/>
            <person name="Uchiyama I."/>
            <person name="Ito T."/>
            <person name="Fujiyama A."/>
            <person name="Inagaki F."/>
            <person name="Takami H."/>
        </authorList>
    </citation>
    <scope>NUCLEOTIDE SEQUENCE</scope>
    <source>
        <strain evidence="1">Expedition CK06-06</strain>
    </source>
</reference>
<protein>
    <submittedName>
        <fullName evidence="1">Uncharacterized protein</fullName>
    </submittedName>
</protein>
<feature type="non-terminal residue" evidence="1">
    <location>
        <position position="1"/>
    </location>
</feature>
<organism evidence="1">
    <name type="scientific">marine sediment metagenome</name>
    <dbReference type="NCBI Taxonomy" id="412755"/>
    <lineage>
        <taxon>unclassified sequences</taxon>
        <taxon>metagenomes</taxon>
        <taxon>ecological metagenomes</taxon>
    </lineage>
</organism>
<gene>
    <name evidence="1" type="ORF">S03H2_26226</name>
</gene>
<dbReference type="AlphaFoldDB" id="X1F465"/>